<dbReference type="SUPFAM" id="SSF57756">
    <property type="entry name" value="Retrovirus zinc finger-like domains"/>
    <property type="match status" value="2"/>
</dbReference>
<dbReference type="InterPro" id="IPR025836">
    <property type="entry name" value="Zn_knuckle_CX2CX4HX4C"/>
</dbReference>
<dbReference type="AlphaFoldDB" id="A0A1Q3D4C3"/>
<organism evidence="7 8">
    <name type="scientific">Cephalotus follicularis</name>
    <name type="common">Albany pitcher plant</name>
    <dbReference type="NCBI Taxonomy" id="3775"/>
    <lineage>
        <taxon>Eukaryota</taxon>
        <taxon>Viridiplantae</taxon>
        <taxon>Streptophyta</taxon>
        <taxon>Embryophyta</taxon>
        <taxon>Tracheophyta</taxon>
        <taxon>Spermatophyta</taxon>
        <taxon>Magnoliopsida</taxon>
        <taxon>eudicotyledons</taxon>
        <taxon>Gunneridae</taxon>
        <taxon>Pentapetalae</taxon>
        <taxon>rosids</taxon>
        <taxon>fabids</taxon>
        <taxon>Oxalidales</taxon>
        <taxon>Cephalotaceae</taxon>
        <taxon>Cephalotus</taxon>
    </lineage>
</organism>
<dbReference type="InterPro" id="IPR001878">
    <property type="entry name" value="Znf_CCHC"/>
</dbReference>
<proteinExistence type="predicted"/>
<keyword evidence="4" id="KW-0862">Zinc</keyword>
<dbReference type="OrthoDB" id="514078at2759"/>
<keyword evidence="8" id="KW-1185">Reference proteome</keyword>
<dbReference type="InParanoid" id="A0A1Q3D4C3"/>
<dbReference type="PANTHER" id="PTHR47103:SF8">
    <property type="entry name" value="DNA-BINDING PROTEIN"/>
    <property type="match status" value="1"/>
</dbReference>
<dbReference type="Proteomes" id="UP000187406">
    <property type="component" value="Unassembled WGS sequence"/>
</dbReference>
<evidence type="ECO:0000256" key="4">
    <source>
        <dbReference type="ARBA" id="ARBA00022833"/>
    </source>
</evidence>
<sequence>MTAKGTPNQEGDIRPGACFHCGRAGHQVKNCWLKNKLCMKCGATGHVMKNCTRDPPQQTANCGTPGQGSNARTRACYHCGRRGHLQKDCWKKNGLCLRCGTPGHAVKDCPKSPPAGPMSIGDAATGPLQRGGKGKGIIRGTIFTLTCITLGHNDVNWGDFFITVIKFDVGAN</sequence>
<evidence type="ECO:0000313" key="8">
    <source>
        <dbReference type="Proteomes" id="UP000187406"/>
    </source>
</evidence>
<feature type="domain" description="CCHC-type" evidence="6">
    <location>
        <begin position="76"/>
        <end position="89"/>
    </location>
</feature>
<dbReference type="EMBL" id="BDDD01004261">
    <property type="protein sequence ID" value="GAV87309.1"/>
    <property type="molecule type" value="Genomic_DNA"/>
</dbReference>
<dbReference type="Pfam" id="PF14392">
    <property type="entry name" value="zf-CCHC_4"/>
    <property type="match status" value="1"/>
</dbReference>
<dbReference type="GO" id="GO:0003676">
    <property type="term" value="F:nucleic acid binding"/>
    <property type="evidence" value="ECO:0007669"/>
    <property type="project" value="InterPro"/>
</dbReference>
<dbReference type="GO" id="GO:0008270">
    <property type="term" value="F:zinc ion binding"/>
    <property type="evidence" value="ECO:0007669"/>
    <property type="project" value="UniProtKB-KW"/>
</dbReference>
<evidence type="ECO:0000259" key="6">
    <source>
        <dbReference type="PROSITE" id="PS50158"/>
    </source>
</evidence>
<keyword evidence="2" id="KW-0677">Repeat</keyword>
<keyword evidence="3 5" id="KW-0863">Zinc-finger</keyword>
<dbReference type="SMART" id="SM00343">
    <property type="entry name" value="ZnF_C2HC"/>
    <property type="match status" value="4"/>
</dbReference>
<protein>
    <submittedName>
        <fullName evidence="7">Zf-CCHC domain-containing protein</fullName>
    </submittedName>
</protein>
<dbReference type="PROSITE" id="PS50158">
    <property type="entry name" value="ZF_CCHC"/>
    <property type="match status" value="4"/>
</dbReference>
<feature type="domain" description="CCHC-type" evidence="6">
    <location>
        <begin position="96"/>
        <end position="111"/>
    </location>
</feature>
<evidence type="ECO:0000256" key="2">
    <source>
        <dbReference type="ARBA" id="ARBA00022737"/>
    </source>
</evidence>
<accession>A0A1Q3D4C3</accession>
<evidence type="ECO:0000256" key="3">
    <source>
        <dbReference type="ARBA" id="ARBA00022771"/>
    </source>
</evidence>
<dbReference type="STRING" id="3775.A0A1Q3D4C3"/>
<evidence type="ECO:0000256" key="5">
    <source>
        <dbReference type="PROSITE-ProRule" id="PRU00047"/>
    </source>
</evidence>
<dbReference type="PANTHER" id="PTHR47103">
    <property type="entry name" value="DNA-BINDING PROTEIN"/>
    <property type="match status" value="1"/>
</dbReference>
<gene>
    <name evidence="7" type="ORF">CFOL_v3_30735</name>
</gene>
<keyword evidence="1" id="KW-0479">Metal-binding</keyword>
<dbReference type="InterPro" id="IPR036875">
    <property type="entry name" value="Znf_CCHC_sf"/>
</dbReference>
<reference evidence="8" key="1">
    <citation type="submission" date="2016-04" db="EMBL/GenBank/DDBJ databases">
        <title>Cephalotus genome sequencing.</title>
        <authorList>
            <person name="Fukushima K."/>
            <person name="Hasebe M."/>
            <person name="Fang X."/>
        </authorList>
    </citation>
    <scope>NUCLEOTIDE SEQUENCE [LARGE SCALE GENOMIC DNA]</scope>
    <source>
        <strain evidence="8">cv. St1</strain>
    </source>
</reference>
<feature type="domain" description="CCHC-type" evidence="6">
    <location>
        <begin position="18"/>
        <end position="31"/>
    </location>
</feature>
<evidence type="ECO:0000313" key="7">
    <source>
        <dbReference type="EMBL" id="GAV87309.1"/>
    </source>
</evidence>
<comment type="caution">
    <text evidence="7">The sequence shown here is derived from an EMBL/GenBank/DDBJ whole genome shotgun (WGS) entry which is preliminary data.</text>
</comment>
<feature type="domain" description="CCHC-type" evidence="6">
    <location>
        <begin position="38"/>
        <end position="53"/>
    </location>
</feature>
<evidence type="ECO:0000256" key="1">
    <source>
        <dbReference type="ARBA" id="ARBA00022723"/>
    </source>
</evidence>
<name>A0A1Q3D4C3_CEPFO</name>
<dbReference type="Gene3D" id="4.10.60.10">
    <property type="entry name" value="Zinc finger, CCHC-type"/>
    <property type="match status" value="2"/>
</dbReference>
<dbReference type="Pfam" id="PF00098">
    <property type="entry name" value="zf-CCHC"/>
    <property type="match status" value="3"/>
</dbReference>